<dbReference type="Proteomes" id="UP000239485">
    <property type="component" value="Unassembled WGS sequence"/>
</dbReference>
<sequence length="199" mass="21710">MTAVQAPGAAPGRRAGAWRRNLPRLAWLLVVWLALWGDVSWANVLSGLLVGAFVLHVSPPVEHGPFRWPAPLPTLTYALRFVRDLVVATAEVARQVLWPVSRLRPAVVEVPLRCRDRALLSLVSNSITLTPGTLTLEVDEAGPRIWVHVLHLEDRSGAAEDVVRHARSLEEHGARALRIDLAQAGGRPGAGRAEREARG</sequence>
<evidence type="ECO:0000256" key="6">
    <source>
        <dbReference type="ARBA" id="ARBA00023136"/>
    </source>
</evidence>
<evidence type="ECO:0000313" key="7">
    <source>
        <dbReference type="EMBL" id="PPK93412.1"/>
    </source>
</evidence>
<dbReference type="GO" id="GO:0008324">
    <property type="term" value="F:monoatomic cation transmembrane transporter activity"/>
    <property type="evidence" value="ECO:0007669"/>
    <property type="project" value="InterPro"/>
</dbReference>
<keyword evidence="5" id="KW-1133">Transmembrane helix</keyword>
<proteinExistence type="inferred from homology"/>
<evidence type="ECO:0000256" key="1">
    <source>
        <dbReference type="ARBA" id="ARBA00004651"/>
    </source>
</evidence>
<comment type="subcellular location">
    <subcellularLocation>
        <location evidence="1">Cell membrane</location>
        <topology evidence="1">Multi-pass membrane protein</topology>
    </subcellularLocation>
</comment>
<reference evidence="7 8" key="1">
    <citation type="submission" date="2018-02" db="EMBL/GenBank/DDBJ databases">
        <title>Genomic Encyclopedia of Archaeal and Bacterial Type Strains, Phase II (KMG-II): from individual species to whole genera.</title>
        <authorList>
            <person name="Goeker M."/>
        </authorList>
    </citation>
    <scope>NUCLEOTIDE SEQUENCE [LARGE SCALE GENOMIC DNA]</scope>
    <source>
        <strain evidence="7 8">DSM 22857</strain>
    </source>
</reference>
<keyword evidence="8" id="KW-1185">Reference proteome</keyword>
<dbReference type="AlphaFoldDB" id="A0A2S6IGS2"/>
<name>A0A2S6IGS2_9ACTN</name>
<keyword evidence="4" id="KW-0812">Transmembrane</keyword>
<accession>A0A2S6IGS2</accession>
<keyword evidence="6" id="KW-0472">Membrane</keyword>
<protein>
    <submittedName>
        <fullName evidence="7">Multicomponent Na+:H+ antiporter subunit E</fullName>
    </submittedName>
</protein>
<dbReference type="RefSeq" id="WP_104433654.1">
    <property type="nucleotide sequence ID" value="NZ_PTJD01000010.1"/>
</dbReference>
<dbReference type="OrthoDB" id="3837866at2"/>
<evidence type="ECO:0000256" key="5">
    <source>
        <dbReference type="ARBA" id="ARBA00022989"/>
    </source>
</evidence>
<gene>
    <name evidence="7" type="ORF">CLV92_11040</name>
</gene>
<evidence type="ECO:0000256" key="2">
    <source>
        <dbReference type="ARBA" id="ARBA00006228"/>
    </source>
</evidence>
<dbReference type="EMBL" id="PTJD01000010">
    <property type="protein sequence ID" value="PPK93412.1"/>
    <property type="molecule type" value="Genomic_DNA"/>
</dbReference>
<dbReference type="GO" id="GO:0005886">
    <property type="term" value="C:plasma membrane"/>
    <property type="evidence" value="ECO:0007669"/>
    <property type="project" value="UniProtKB-SubCell"/>
</dbReference>
<dbReference type="Pfam" id="PF01899">
    <property type="entry name" value="MNHE"/>
    <property type="match status" value="1"/>
</dbReference>
<organism evidence="7 8">
    <name type="scientific">Kineococcus xinjiangensis</name>
    <dbReference type="NCBI Taxonomy" id="512762"/>
    <lineage>
        <taxon>Bacteria</taxon>
        <taxon>Bacillati</taxon>
        <taxon>Actinomycetota</taxon>
        <taxon>Actinomycetes</taxon>
        <taxon>Kineosporiales</taxon>
        <taxon>Kineosporiaceae</taxon>
        <taxon>Kineococcus</taxon>
    </lineage>
</organism>
<comment type="caution">
    <text evidence="7">The sequence shown here is derived from an EMBL/GenBank/DDBJ whole genome shotgun (WGS) entry which is preliminary data.</text>
</comment>
<comment type="similarity">
    <text evidence="2">Belongs to the CPA3 antiporters (TC 2.A.63) subunit E family.</text>
</comment>
<dbReference type="PANTHER" id="PTHR34584">
    <property type="entry name" value="NA(+)/H(+) ANTIPORTER SUBUNIT E1"/>
    <property type="match status" value="1"/>
</dbReference>
<evidence type="ECO:0000256" key="4">
    <source>
        <dbReference type="ARBA" id="ARBA00022692"/>
    </source>
</evidence>
<dbReference type="PANTHER" id="PTHR34584:SF1">
    <property type="entry name" value="NA(+)_H(+) ANTIPORTER SUBUNIT E1"/>
    <property type="match status" value="1"/>
</dbReference>
<keyword evidence="3" id="KW-1003">Cell membrane</keyword>
<dbReference type="InterPro" id="IPR002758">
    <property type="entry name" value="Cation_antiport_E"/>
</dbReference>
<evidence type="ECO:0000313" key="8">
    <source>
        <dbReference type="Proteomes" id="UP000239485"/>
    </source>
</evidence>
<evidence type="ECO:0000256" key="3">
    <source>
        <dbReference type="ARBA" id="ARBA00022475"/>
    </source>
</evidence>